<evidence type="ECO:0000313" key="5">
    <source>
        <dbReference type="EMBL" id="MFC4767667.1"/>
    </source>
</evidence>
<proteinExistence type="predicted"/>
<dbReference type="PANTHER" id="PTHR42939">
    <property type="entry name" value="ABC TRANSPORTER ATP-BINDING PROTEIN ALBC-RELATED"/>
    <property type="match status" value="1"/>
</dbReference>
<evidence type="ECO:0000313" key="6">
    <source>
        <dbReference type="Proteomes" id="UP001596002"/>
    </source>
</evidence>
<evidence type="ECO:0000256" key="1">
    <source>
        <dbReference type="ARBA" id="ARBA00022448"/>
    </source>
</evidence>
<dbReference type="PROSITE" id="PS50893">
    <property type="entry name" value="ABC_TRANSPORTER_2"/>
    <property type="match status" value="1"/>
</dbReference>
<keyword evidence="2" id="KW-0547">Nucleotide-binding</keyword>
<dbReference type="InterPro" id="IPR051782">
    <property type="entry name" value="ABC_Transporter_VariousFunc"/>
</dbReference>
<evidence type="ECO:0000256" key="2">
    <source>
        <dbReference type="ARBA" id="ARBA00022741"/>
    </source>
</evidence>
<protein>
    <submittedName>
        <fullName evidence="5">ABC transporter ATP-binding protein</fullName>
    </submittedName>
</protein>
<dbReference type="Pfam" id="PF00005">
    <property type="entry name" value="ABC_tran"/>
    <property type="match status" value="1"/>
</dbReference>
<evidence type="ECO:0000256" key="3">
    <source>
        <dbReference type="ARBA" id="ARBA00022840"/>
    </source>
</evidence>
<dbReference type="InterPro" id="IPR017871">
    <property type="entry name" value="ABC_transporter-like_CS"/>
</dbReference>
<organism evidence="5 6">
    <name type="scientific">Effusibacillus consociatus</name>
    <dbReference type="NCBI Taxonomy" id="1117041"/>
    <lineage>
        <taxon>Bacteria</taxon>
        <taxon>Bacillati</taxon>
        <taxon>Bacillota</taxon>
        <taxon>Bacilli</taxon>
        <taxon>Bacillales</taxon>
        <taxon>Alicyclobacillaceae</taxon>
        <taxon>Effusibacillus</taxon>
    </lineage>
</organism>
<reference evidence="6" key="1">
    <citation type="journal article" date="2019" name="Int. J. Syst. Evol. Microbiol.">
        <title>The Global Catalogue of Microorganisms (GCM) 10K type strain sequencing project: providing services to taxonomists for standard genome sequencing and annotation.</title>
        <authorList>
            <consortium name="The Broad Institute Genomics Platform"/>
            <consortium name="The Broad Institute Genome Sequencing Center for Infectious Disease"/>
            <person name="Wu L."/>
            <person name="Ma J."/>
        </authorList>
    </citation>
    <scope>NUCLEOTIDE SEQUENCE [LARGE SCALE GENOMIC DNA]</scope>
    <source>
        <strain evidence="6">WYCCWR 12678</strain>
    </source>
</reference>
<name>A0ABV9Q4T0_9BACL</name>
<sequence length="231" mass="26251">MGKEIVKVESLFVDINHTPVLKGLNFKVNEGQICALLGHNGAGKTVTFRSMMGILKKKSGRILINGYDSEKEQEAYKQQFSYIPEEPMLFDELNVYQHFQVFALSYGVPEAEFKKRAHSYIEMFEMGEKVSEYPENLSKGMRQKVNIISSMIVDTPLLIVDEPFIGLDVEASYYLEQELKKRAERGMAVLLSSHVIEKVKGFCNTYIKLQKGEVVEYGDISNLRGFEVSKG</sequence>
<dbReference type="RefSeq" id="WP_380025590.1">
    <property type="nucleotide sequence ID" value="NZ_JBHSHC010000081.1"/>
</dbReference>
<dbReference type="InterPro" id="IPR027417">
    <property type="entry name" value="P-loop_NTPase"/>
</dbReference>
<dbReference type="PROSITE" id="PS00211">
    <property type="entry name" value="ABC_TRANSPORTER_1"/>
    <property type="match status" value="1"/>
</dbReference>
<keyword evidence="1" id="KW-0813">Transport</keyword>
<comment type="caution">
    <text evidence="5">The sequence shown here is derived from an EMBL/GenBank/DDBJ whole genome shotgun (WGS) entry which is preliminary data.</text>
</comment>
<dbReference type="SUPFAM" id="SSF52540">
    <property type="entry name" value="P-loop containing nucleoside triphosphate hydrolases"/>
    <property type="match status" value="1"/>
</dbReference>
<keyword evidence="6" id="KW-1185">Reference proteome</keyword>
<dbReference type="PANTHER" id="PTHR42939:SF5">
    <property type="entry name" value="ABC-TYPE TRANSPORTER ATP-BINDING PROTEIN ECSA"/>
    <property type="match status" value="1"/>
</dbReference>
<dbReference type="Gene3D" id="3.40.50.300">
    <property type="entry name" value="P-loop containing nucleotide triphosphate hydrolases"/>
    <property type="match status" value="1"/>
</dbReference>
<keyword evidence="3 5" id="KW-0067">ATP-binding</keyword>
<dbReference type="InterPro" id="IPR003439">
    <property type="entry name" value="ABC_transporter-like_ATP-bd"/>
</dbReference>
<feature type="domain" description="ABC transporter" evidence="4">
    <location>
        <begin position="6"/>
        <end position="231"/>
    </location>
</feature>
<evidence type="ECO:0000259" key="4">
    <source>
        <dbReference type="PROSITE" id="PS50893"/>
    </source>
</evidence>
<dbReference type="CDD" id="cd03230">
    <property type="entry name" value="ABC_DR_subfamily_A"/>
    <property type="match status" value="1"/>
</dbReference>
<dbReference type="GO" id="GO:0005524">
    <property type="term" value="F:ATP binding"/>
    <property type="evidence" value="ECO:0007669"/>
    <property type="project" value="UniProtKB-KW"/>
</dbReference>
<dbReference type="EMBL" id="JBHSHC010000081">
    <property type="protein sequence ID" value="MFC4767667.1"/>
    <property type="molecule type" value="Genomic_DNA"/>
</dbReference>
<accession>A0ABV9Q4T0</accession>
<dbReference type="Proteomes" id="UP001596002">
    <property type="component" value="Unassembled WGS sequence"/>
</dbReference>
<gene>
    <name evidence="5" type="ORF">ACFO8Q_09870</name>
</gene>